<dbReference type="NCBIfam" id="NF000908">
    <property type="entry name" value="PRK00089.1"/>
    <property type="match status" value="1"/>
</dbReference>
<dbReference type="AlphaFoldDB" id="A0A9D1P635"/>
<evidence type="ECO:0000256" key="1">
    <source>
        <dbReference type="ARBA" id="ARBA00007921"/>
    </source>
</evidence>
<name>A0A9D1P635_9FIRM</name>
<dbReference type="InterPro" id="IPR009019">
    <property type="entry name" value="KH_sf_prok-type"/>
</dbReference>
<reference evidence="11" key="2">
    <citation type="journal article" date="2021" name="PeerJ">
        <title>Extensive microbial diversity within the chicken gut microbiome revealed by metagenomics and culture.</title>
        <authorList>
            <person name="Gilroy R."/>
            <person name="Ravi A."/>
            <person name="Getino M."/>
            <person name="Pursley I."/>
            <person name="Horton D.L."/>
            <person name="Alikhan N.F."/>
            <person name="Baker D."/>
            <person name="Gharbi K."/>
            <person name="Hall N."/>
            <person name="Watson M."/>
            <person name="Adriaenssens E.M."/>
            <person name="Foster-Nyarko E."/>
            <person name="Jarju S."/>
            <person name="Secka A."/>
            <person name="Antonio M."/>
            <person name="Oren A."/>
            <person name="Chaudhuri R.R."/>
            <person name="La Ragione R."/>
            <person name="Hildebrand F."/>
            <person name="Pallen M.J."/>
        </authorList>
    </citation>
    <scope>NUCLEOTIDE SEQUENCE</scope>
    <source>
        <strain evidence="11">CHK183-6373</strain>
    </source>
</reference>
<dbReference type="EMBL" id="DVOT01000082">
    <property type="protein sequence ID" value="HIV27241.1"/>
    <property type="molecule type" value="Genomic_DNA"/>
</dbReference>
<feature type="binding site" evidence="6">
    <location>
        <begin position="60"/>
        <end position="64"/>
    </location>
    <ligand>
        <name>GTP</name>
        <dbReference type="ChEBI" id="CHEBI:37565"/>
    </ligand>
</feature>
<sequence>MGEFHSGFVAILGRPNVGKSSLMNRFVGEKVAIVSERPQTTRNRILGVAAGEGWQIVFVDTPGLHKPRNRLGEFMMQEAEAAREDVDAVLAVVDGAHLGERDAAILDDVRQMACPKFLAVNKTDLVTPEQLMPRLASLNVEGFERVFSVSARQGDNVDALKTALVAAMPVGPKYFPDDMVTDQPERVICAEIIREKALRNLYDEVPHGIGVEMMGMQKIGDGRMEIHATIYCEKASHKGVIIGKQGAMLKKIGSEARTDIERLLGCKVMLRLWVKVREDWRNRTGDLKTLGYGE</sequence>
<dbReference type="Pfam" id="PF07650">
    <property type="entry name" value="KH_2"/>
    <property type="match status" value="1"/>
</dbReference>
<evidence type="ECO:0000256" key="7">
    <source>
        <dbReference type="PROSITE-ProRule" id="PRU01050"/>
    </source>
</evidence>
<comment type="caution">
    <text evidence="11">The sequence shown here is derived from an EMBL/GenBank/DDBJ whole genome shotgun (WGS) entry which is preliminary data.</text>
</comment>
<keyword evidence="4 6" id="KW-0694">RNA-binding</keyword>
<dbReference type="Pfam" id="PF01926">
    <property type="entry name" value="MMR_HSR1"/>
    <property type="match status" value="1"/>
</dbReference>
<feature type="domain" description="Era-type G" evidence="10">
    <location>
        <begin position="5"/>
        <end position="170"/>
    </location>
</feature>
<dbReference type="InterPro" id="IPR027417">
    <property type="entry name" value="P-loop_NTPase"/>
</dbReference>
<dbReference type="SUPFAM" id="SSF52540">
    <property type="entry name" value="P-loop containing nucleoside triphosphate hydrolases"/>
    <property type="match status" value="1"/>
</dbReference>
<evidence type="ECO:0000259" key="10">
    <source>
        <dbReference type="PROSITE" id="PS51713"/>
    </source>
</evidence>
<dbReference type="GO" id="GO:0043024">
    <property type="term" value="F:ribosomal small subunit binding"/>
    <property type="evidence" value="ECO:0007669"/>
    <property type="project" value="TreeGrafter"/>
</dbReference>
<dbReference type="InterPro" id="IPR005662">
    <property type="entry name" value="GTPase_Era-like"/>
</dbReference>
<comment type="function">
    <text evidence="6">An essential GTPase that binds both GDP and GTP, with rapid nucleotide exchange. Plays a role in 16S rRNA processing and 30S ribosomal subunit biogenesis and possibly also in cell cycle regulation and energy metabolism.</text>
</comment>
<dbReference type="InterPro" id="IPR015946">
    <property type="entry name" value="KH_dom-like_a/b"/>
</dbReference>
<dbReference type="CDD" id="cd04163">
    <property type="entry name" value="Era"/>
    <property type="match status" value="1"/>
</dbReference>
<evidence type="ECO:0000256" key="2">
    <source>
        <dbReference type="ARBA" id="ARBA00020484"/>
    </source>
</evidence>
<dbReference type="GO" id="GO:0070181">
    <property type="term" value="F:small ribosomal subunit rRNA binding"/>
    <property type="evidence" value="ECO:0007669"/>
    <property type="project" value="UniProtKB-UniRule"/>
</dbReference>
<proteinExistence type="inferred from homology"/>
<dbReference type="PROSITE" id="PS50823">
    <property type="entry name" value="KH_TYPE_2"/>
    <property type="match status" value="1"/>
</dbReference>
<dbReference type="Proteomes" id="UP000886884">
    <property type="component" value="Unassembled WGS sequence"/>
</dbReference>
<dbReference type="InterPro" id="IPR006073">
    <property type="entry name" value="GTP-bd"/>
</dbReference>
<keyword evidence="6" id="KW-1003">Cell membrane</keyword>
<dbReference type="HAMAP" id="MF_00367">
    <property type="entry name" value="GTPase_Era"/>
    <property type="match status" value="1"/>
</dbReference>
<dbReference type="NCBIfam" id="TIGR00231">
    <property type="entry name" value="small_GTP"/>
    <property type="match status" value="1"/>
</dbReference>
<evidence type="ECO:0000313" key="11">
    <source>
        <dbReference type="EMBL" id="HIV27241.1"/>
    </source>
</evidence>
<feature type="region of interest" description="G4" evidence="7">
    <location>
        <begin position="121"/>
        <end position="124"/>
    </location>
</feature>
<feature type="binding site" evidence="6">
    <location>
        <begin position="121"/>
        <end position="124"/>
    </location>
    <ligand>
        <name>GTP</name>
        <dbReference type="ChEBI" id="CHEBI:37565"/>
    </ligand>
</feature>
<dbReference type="PANTHER" id="PTHR42698">
    <property type="entry name" value="GTPASE ERA"/>
    <property type="match status" value="1"/>
</dbReference>
<evidence type="ECO:0000256" key="6">
    <source>
        <dbReference type="HAMAP-Rule" id="MF_00367"/>
    </source>
</evidence>
<dbReference type="PANTHER" id="PTHR42698:SF1">
    <property type="entry name" value="GTPASE ERA, MITOCHONDRIAL"/>
    <property type="match status" value="1"/>
</dbReference>
<dbReference type="GO" id="GO:0005829">
    <property type="term" value="C:cytosol"/>
    <property type="evidence" value="ECO:0007669"/>
    <property type="project" value="TreeGrafter"/>
</dbReference>
<dbReference type="InterPro" id="IPR005225">
    <property type="entry name" value="Small_GTP-bd"/>
</dbReference>
<dbReference type="InterPro" id="IPR004044">
    <property type="entry name" value="KH_dom_type_2"/>
</dbReference>
<dbReference type="GO" id="GO:0005525">
    <property type="term" value="F:GTP binding"/>
    <property type="evidence" value="ECO:0007669"/>
    <property type="project" value="UniProtKB-UniRule"/>
</dbReference>
<evidence type="ECO:0000256" key="8">
    <source>
        <dbReference type="RuleBase" id="RU003761"/>
    </source>
</evidence>
<evidence type="ECO:0000259" key="9">
    <source>
        <dbReference type="PROSITE" id="PS50823"/>
    </source>
</evidence>
<keyword evidence="3 6" id="KW-0547">Nucleotide-binding</keyword>
<organism evidence="11 12">
    <name type="scientific">Candidatus Ornithocaccomicrobium faecavium</name>
    <dbReference type="NCBI Taxonomy" id="2840890"/>
    <lineage>
        <taxon>Bacteria</taxon>
        <taxon>Bacillati</taxon>
        <taxon>Bacillota</taxon>
        <taxon>Clostridia</taxon>
        <taxon>Candidatus Ornithocaccomicrobium</taxon>
    </lineage>
</organism>
<dbReference type="NCBIfam" id="TIGR00436">
    <property type="entry name" value="era"/>
    <property type="match status" value="1"/>
</dbReference>
<keyword evidence="6" id="KW-0963">Cytoplasm</keyword>
<evidence type="ECO:0000256" key="5">
    <source>
        <dbReference type="ARBA" id="ARBA00023134"/>
    </source>
</evidence>
<dbReference type="Gene3D" id="3.30.300.20">
    <property type="match status" value="1"/>
</dbReference>
<feature type="region of interest" description="G2" evidence="7">
    <location>
        <begin position="39"/>
        <end position="43"/>
    </location>
</feature>
<evidence type="ECO:0000256" key="3">
    <source>
        <dbReference type="ARBA" id="ARBA00022741"/>
    </source>
</evidence>
<evidence type="ECO:0000256" key="4">
    <source>
        <dbReference type="ARBA" id="ARBA00022884"/>
    </source>
</evidence>
<keyword evidence="6" id="KW-0472">Membrane</keyword>
<evidence type="ECO:0000313" key="12">
    <source>
        <dbReference type="Proteomes" id="UP000886884"/>
    </source>
</evidence>
<dbReference type="GO" id="GO:0003924">
    <property type="term" value="F:GTPase activity"/>
    <property type="evidence" value="ECO:0007669"/>
    <property type="project" value="UniProtKB-UniRule"/>
</dbReference>
<dbReference type="Gene3D" id="3.40.50.300">
    <property type="entry name" value="P-loop containing nucleotide triphosphate hydrolases"/>
    <property type="match status" value="1"/>
</dbReference>
<dbReference type="GO" id="GO:0005886">
    <property type="term" value="C:plasma membrane"/>
    <property type="evidence" value="ECO:0007669"/>
    <property type="project" value="UniProtKB-SubCell"/>
</dbReference>
<accession>A0A9D1P635</accession>
<dbReference type="SUPFAM" id="SSF54814">
    <property type="entry name" value="Prokaryotic type KH domain (KH-domain type II)"/>
    <property type="match status" value="1"/>
</dbReference>
<keyword evidence="5 6" id="KW-0342">GTP-binding</keyword>
<feature type="binding site" evidence="6">
    <location>
        <begin position="13"/>
        <end position="20"/>
    </location>
    <ligand>
        <name>GTP</name>
        <dbReference type="ChEBI" id="CHEBI:37565"/>
    </ligand>
</feature>
<feature type="region of interest" description="G1" evidence="7">
    <location>
        <begin position="13"/>
        <end position="20"/>
    </location>
</feature>
<comment type="similarity">
    <text evidence="1 6 7 8">Belongs to the TRAFAC class TrmE-Era-EngA-EngB-Septin-like GTPase superfamily. Era GTPase family.</text>
</comment>
<keyword evidence="6" id="KW-0699">rRNA-binding</keyword>
<keyword evidence="6" id="KW-0690">Ribosome biogenesis</keyword>
<feature type="region of interest" description="G5" evidence="7">
    <location>
        <begin position="149"/>
        <end position="151"/>
    </location>
</feature>
<dbReference type="InterPro" id="IPR030388">
    <property type="entry name" value="G_ERA_dom"/>
</dbReference>
<protein>
    <recommendedName>
        <fullName evidence="2 6">GTPase Era</fullName>
    </recommendedName>
</protein>
<gene>
    <name evidence="6 11" type="primary">era</name>
    <name evidence="11" type="ORF">IAA64_04685</name>
</gene>
<dbReference type="GO" id="GO:0000028">
    <property type="term" value="P:ribosomal small subunit assembly"/>
    <property type="evidence" value="ECO:0007669"/>
    <property type="project" value="TreeGrafter"/>
</dbReference>
<feature type="region of interest" description="G3" evidence="7">
    <location>
        <begin position="60"/>
        <end position="63"/>
    </location>
</feature>
<comment type="subcellular location">
    <subcellularLocation>
        <location evidence="6">Cytoplasm</location>
    </subcellularLocation>
    <subcellularLocation>
        <location evidence="6">Cell membrane</location>
        <topology evidence="6">Peripheral membrane protein</topology>
    </subcellularLocation>
</comment>
<dbReference type="CDD" id="cd22534">
    <property type="entry name" value="KH-II_Era"/>
    <property type="match status" value="1"/>
</dbReference>
<dbReference type="PROSITE" id="PS51713">
    <property type="entry name" value="G_ERA"/>
    <property type="match status" value="1"/>
</dbReference>
<comment type="subunit">
    <text evidence="6">Monomer.</text>
</comment>
<reference evidence="11" key="1">
    <citation type="submission" date="2020-10" db="EMBL/GenBank/DDBJ databases">
        <authorList>
            <person name="Gilroy R."/>
        </authorList>
    </citation>
    <scope>NUCLEOTIDE SEQUENCE</scope>
    <source>
        <strain evidence="11">CHK183-6373</strain>
    </source>
</reference>
<feature type="domain" description="KH type-2" evidence="9">
    <location>
        <begin position="201"/>
        <end position="278"/>
    </location>
</feature>